<comment type="catalytic activity">
    <reaction evidence="6">
        <text>alpha-D-glucose 6-phosphate = beta-D-fructose 6-phosphate</text>
        <dbReference type="Rhea" id="RHEA:11816"/>
        <dbReference type="ChEBI" id="CHEBI:57634"/>
        <dbReference type="ChEBI" id="CHEBI:58225"/>
        <dbReference type="EC" id="5.3.1.9"/>
    </reaction>
</comment>
<comment type="similarity">
    <text evidence="2">Belongs to the archaeal-type GPI family.</text>
</comment>
<gene>
    <name evidence="8" type="ORF">XD93_0946</name>
</gene>
<proteinExistence type="inferred from homology"/>
<dbReference type="EC" id="5.3.1.9" evidence="3"/>
<comment type="caution">
    <text evidence="8">The sequence shown here is derived from an EMBL/GenBank/DDBJ whole genome shotgun (WGS) entry which is preliminary data.</text>
</comment>
<organism evidence="8 9">
    <name type="scientific">candidate division WS6 bacterium 34_10</name>
    <dbReference type="NCBI Taxonomy" id="1641389"/>
    <lineage>
        <taxon>Bacteria</taxon>
        <taxon>Candidatus Dojkabacteria</taxon>
    </lineage>
</organism>
<keyword evidence="8" id="KW-0413">Isomerase</keyword>
<evidence type="ECO:0000256" key="5">
    <source>
        <dbReference type="ARBA" id="ARBA00023152"/>
    </source>
</evidence>
<dbReference type="Proteomes" id="UP000053904">
    <property type="component" value="Unassembled WGS sequence"/>
</dbReference>
<feature type="non-terminal residue" evidence="8">
    <location>
        <position position="1"/>
    </location>
</feature>
<dbReference type="InterPro" id="IPR010551">
    <property type="entry name" value="G6P_isomerase_prok"/>
</dbReference>
<dbReference type="Gene3D" id="2.60.120.10">
    <property type="entry name" value="Jelly Rolls"/>
    <property type="match status" value="1"/>
</dbReference>
<keyword evidence="4" id="KW-0312">Gluconeogenesis</keyword>
<evidence type="ECO:0000256" key="6">
    <source>
        <dbReference type="ARBA" id="ARBA00029321"/>
    </source>
</evidence>
<dbReference type="GO" id="GO:0006096">
    <property type="term" value="P:glycolytic process"/>
    <property type="evidence" value="ECO:0007669"/>
    <property type="project" value="UniProtKB-UniPathway"/>
</dbReference>
<name>A0A101HGD7_9BACT</name>
<keyword evidence="5" id="KW-0324">Glycolysis</keyword>
<dbReference type="GO" id="GO:0005737">
    <property type="term" value="C:cytoplasm"/>
    <property type="evidence" value="ECO:0007669"/>
    <property type="project" value="InterPro"/>
</dbReference>
<evidence type="ECO:0000256" key="2">
    <source>
        <dbReference type="ARBA" id="ARBA00006542"/>
    </source>
</evidence>
<accession>A0A101HGD7</accession>
<evidence type="ECO:0000256" key="4">
    <source>
        <dbReference type="ARBA" id="ARBA00022432"/>
    </source>
</evidence>
<dbReference type="AlphaFoldDB" id="A0A101HGD7"/>
<dbReference type="InterPro" id="IPR014710">
    <property type="entry name" value="RmlC-like_jellyroll"/>
</dbReference>
<dbReference type="GO" id="GO:0006094">
    <property type="term" value="P:gluconeogenesis"/>
    <property type="evidence" value="ECO:0007669"/>
    <property type="project" value="UniProtKB-KW"/>
</dbReference>
<comment type="pathway">
    <text evidence="1">Carbohydrate degradation; glycolysis; D-glyceraldehyde 3-phosphate and glycerone phosphate from D-glucose: step 2/4.</text>
</comment>
<evidence type="ECO:0000259" key="7">
    <source>
        <dbReference type="Pfam" id="PF06560"/>
    </source>
</evidence>
<protein>
    <recommendedName>
        <fullName evidence="3">glucose-6-phosphate isomerase</fullName>
        <ecNumber evidence="3">5.3.1.9</ecNumber>
    </recommendedName>
</protein>
<evidence type="ECO:0000313" key="8">
    <source>
        <dbReference type="EMBL" id="KUK76397.1"/>
    </source>
</evidence>
<dbReference type="Pfam" id="PF06560">
    <property type="entry name" value="GPI"/>
    <property type="match status" value="1"/>
</dbReference>
<feature type="domain" description="Glucose-6-phosphate isomerase prokaryote" evidence="7">
    <location>
        <begin position="15"/>
        <end position="112"/>
    </location>
</feature>
<evidence type="ECO:0000256" key="1">
    <source>
        <dbReference type="ARBA" id="ARBA00004926"/>
    </source>
</evidence>
<dbReference type="InterPro" id="IPR011051">
    <property type="entry name" value="RmlC_Cupin_sf"/>
</dbReference>
<evidence type="ECO:0000256" key="3">
    <source>
        <dbReference type="ARBA" id="ARBA00011952"/>
    </source>
</evidence>
<sequence length="167" mass="19545">LMKPNLAGIEFVKSKATKCSSYPRLFEIIYGGGNVLLQKYIGPDENKVYRLQVKKGSKFFVPPGYAICLVNTRQASTLIALEITPRDARTRVVLEDKRGMSYYIIRKNAKVEIVKNPAYKMVDDIEELDFEPLLEEKRITPKRPLVKQIERKRERYDWFFEKSDMDF</sequence>
<dbReference type="UniPathway" id="UPA00109">
    <property type="reaction ID" value="UER00181"/>
</dbReference>
<reference evidence="9" key="1">
    <citation type="journal article" date="2015" name="MBio">
        <title>Genome-Resolved Metagenomic Analysis Reveals Roles for Candidate Phyla and Other Microbial Community Members in Biogeochemical Transformations in Oil Reservoirs.</title>
        <authorList>
            <person name="Hu P."/>
            <person name="Tom L."/>
            <person name="Singh A."/>
            <person name="Thomas B.C."/>
            <person name="Baker B.J."/>
            <person name="Piceno Y.M."/>
            <person name="Andersen G.L."/>
            <person name="Banfield J.F."/>
        </authorList>
    </citation>
    <scope>NUCLEOTIDE SEQUENCE [LARGE SCALE GENOMIC DNA]</scope>
</reference>
<evidence type="ECO:0000313" key="9">
    <source>
        <dbReference type="Proteomes" id="UP000053904"/>
    </source>
</evidence>
<dbReference type="SUPFAM" id="SSF51182">
    <property type="entry name" value="RmlC-like cupins"/>
    <property type="match status" value="1"/>
</dbReference>
<dbReference type="EMBL" id="LGGO01000158">
    <property type="protein sequence ID" value="KUK76397.1"/>
    <property type="molecule type" value="Genomic_DNA"/>
</dbReference>
<dbReference type="GO" id="GO:0004347">
    <property type="term" value="F:glucose-6-phosphate isomerase activity"/>
    <property type="evidence" value="ECO:0007669"/>
    <property type="project" value="UniProtKB-EC"/>
</dbReference>